<feature type="transmembrane region" description="Helical" evidence="7">
    <location>
        <begin position="431"/>
        <end position="449"/>
    </location>
</feature>
<dbReference type="CDD" id="cd13127">
    <property type="entry name" value="MATE_tuaB_like"/>
    <property type="match status" value="1"/>
</dbReference>
<dbReference type="Pfam" id="PF13440">
    <property type="entry name" value="Polysacc_synt_3"/>
    <property type="match status" value="1"/>
</dbReference>
<organism evidence="8">
    <name type="scientific">bioreactor metagenome</name>
    <dbReference type="NCBI Taxonomy" id="1076179"/>
    <lineage>
        <taxon>unclassified sequences</taxon>
        <taxon>metagenomes</taxon>
        <taxon>ecological metagenomes</taxon>
    </lineage>
</organism>
<dbReference type="PANTHER" id="PTHR30250">
    <property type="entry name" value="PST FAMILY PREDICTED COLANIC ACID TRANSPORTER"/>
    <property type="match status" value="1"/>
</dbReference>
<feature type="transmembrane region" description="Helical" evidence="7">
    <location>
        <begin position="363"/>
        <end position="386"/>
    </location>
</feature>
<keyword evidence="3" id="KW-1003">Cell membrane</keyword>
<keyword evidence="5 7" id="KW-1133">Transmembrane helix</keyword>
<feature type="transmembrane region" description="Helical" evidence="7">
    <location>
        <begin position="21"/>
        <end position="45"/>
    </location>
</feature>
<comment type="similarity">
    <text evidence="2">Belongs to the polysaccharide synthase family.</text>
</comment>
<evidence type="ECO:0000256" key="2">
    <source>
        <dbReference type="ARBA" id="ARBA00007430"/>
    </source>
</evidence>
<comment type="subcellular location">
    <subcellularLocation>
        <location evidence="1">Cell membrane</location>
        <topology evidence="1">Multi-pass membrane protein</topology>
    </subcellularLocation>
</comment>
<evidence type="ECO:0000256" key="7">
    <source>
        <dbReference type="SAM" id="Phobius"/>
    </source>
</evidence>
<feature type="transmembrane region" description="Helical" evidence="7">
    <location>
        <begin position="297"/>
        <end position="316"/>
    </location>
</feature>
<evidence type="ECO:0000256" key="4">
    <source>
        <dbReference type="ARBA" id="ARBA00022692"/>
    </source>
</evidence>
<name>A0A644YDS6_9ZZZZ</name>
<feature type="transmembrane region" description="Helical" evidence="7">
    <location>
        <begin position="123"/>
        <end position="146"/>
    </location>
</feature>
<reference evidence="8" key="1">
    <citation type="submission" date="2019-08" db="EMBL/GenBank/DDBJ databases">
        <authorList>
            <person name="Kucharzyk K."/>
            <person name="Murdoch R.W."/>
            <person name="Higgins S."/>
            <person name="Loffler F."/>
        </authorList>
    </citation>
    <scope>NUCLEOTIDE SEQUENCE</scope>
</reference>
<feature type="transmembrane region" description="Helical" evidence="7">
    <location>
        <begin position="179"/>
        <end position="199"/>
    </location>
</feature>
<gene>
    <name evidence="8" type="primary">tuaB_5</name>
    <name evidence="8" type="ORF">SDC9_73200</name>
</gene>
<dbReference type="AlphaFoldDB" id="A0A644YDS6"/>
<feature type="transmembrane region" description="Helical" evidence="7">
    <location>
        <begin position="51"/>
        <end position="72"/>
    </location>
</feature>
<keyword evidence="6 7" id="KW-0472">Membrane</keyword>
<dbReference type="PANTHER" id="PTHR30250:SF10">
    <property type="entry name" value="LIPOPOLYSACCHARIDE BIOSYNTHESIS PROTEIN WZXC"/>
    <property type="match status" value="1"/>
</dbReference>
<evidence type="ECO:0000256" key="3">
    <source>
        <dbReference type="ARBA" id="ARBA00022475"/>
    </source>
</evidence>
<keyword evidence="4 7" id="KW-0812">Transmembrane</keyword>
<evidence type="ECO:0000313" key="8">
    <source>
        <dbReference type="EMBL" id="MPM26696.1"/>
    </source>
</evidence>
<accession>A0A644YDS6</accession>
<feature type="transmembrane region" description="Helical" evidence="7">
    <location>
        <begin position="455"/>
        <end position="476"/>
    </location>
</feature>
<evidence type="ECO:0000256" key="1">
    <source>
        <dbReference type="ARBA" id="ARBA00004651"/>
    </source>
</evidence>
<comment type="caution">
    <text evidence="8">The sequence shown here is derived from an EMBL/GenBank/DDBJ whole genome shotgun (WGS) entry which is preliminary data.</text>
</comment>
<evidence type="ECO:0000256" key="6">
    <source>
        <dbReference type="ARBA" id="ARBA00023136"/>
    </source>
</evidence>
<dbReference type="EMBL" id="VSSQ01004801">
    <property type="protein sequence ID" value="MPM26696.1"/>
    <property type="molecule type" value="Genomic_DNA"/>
</dbReference>
<sequence length="492" mass="55628">METDSRIIMEGEVKRELTKGVYYTAIAKYSGIFISIAVVAVLARIVPPKEFGIVAIATVIIQFLSTFGNFGIGPAIIQHKELSKRDISHIFSFTVWLAILLSVLFFIASWPIASYYGSDQLLIISRLLTLNLFFAIVNTVPNYLFYRDKNFKFISYRTLIVQLIGGVASIVAALNGLGIYSLIINPIFSVVILFGINIIKYPQKFFFKLDPAPIKGIFSFSSYLFLFDMINYLTRNLDKLIVGRYIDMTGLGYYEKSYRLMMLPLQNINHVIGPVMHPVFSDLRKDLGKLSVSYEKIVRLMAFIGFPLSAVLFFTSKELVLFFFGEDWLLSVPSFKILSLSVGIQIILSTSGSIFQSSDSTRYLMISGIFSSVTTIAALWIAVVWFGTIEAVAWSVTISFVLNYVQAFYLMYSKVFKRNMLNLYKQLWPSLLLTALVVIVNAIILFFNLCTDHIVFSLLIKSVLSLLIFVGFIQVTGEYDIITKVKDLINKL</sequence>
<feature type="transmembrane region" description="Helical" evidence="7">
    <location>
        <begin position="392"/>
        <end position="410"/>
    </location>
</feature>
<evidence type="ECO:0000256" key="5">
    <source>
        <dbReference type="ARBA" id="ARBA00022989"/>
    </source>
</evidence>
<protein>
    <submittedName>
        <fullName evidence="8">Teichuronic acid biosynthesis protein TuaB</fullName>
    </submittedName>
</protein>
<dbReference type="GO" id="GO:0005886">
    <property type="term" value="C:plasma membrane"/>
    <property type="evidence" value="ECO:0007669"/>
    <property type="project" value="UniProtKB-SubCell"/>
</dbReference>
<proteinExistence type="inferred from homology"/>
<feature type="transmembrane region" description="Helical" evidence="7">
    <location>
        <begin position="153"/>
        <end position="173"/>
    </location>
</feature>
<dbReference type="InterPro" id="IPR050833">
    <property type="entry name" value="Poly_Biosynth_Transport"/>
</dbReference>
<feature type="transmembrane region" description="Helical" evidence="7">
    <location>
        <begin position="93"/>
        <end position="117"/>
    </location>
</feature>